<feature type="domain" description="DUF1570" evidence="4">
    <location>
        <begin position="129"/>
        <end position="220"/>
    </location>
</feature>
<dbReference type="RefSeq" id="WP_160727375.1">
    <property type="nucleotide sequence ID" value="NZ_WTYC01000002.1"/>
</dbReference>
<dbReference type="InterPro" id="IPR011464">
    <property type="entry name" value="DUF1570"/>
</dbReference>
<keyword evidence="1" id="KW-0802">TPR repeat</keyword>
<evidence type="ECO:0000313" key="6">
    <source>
        <dbReference type="Proteomes" id="UP000448199"/>
    </source>
</evidence>
<reference evidence="5 6" key="1">
    <citation type="submission" date="2019-12" db="EMBL/GenBank/DDBJ databases">
        <title>Genomic-based taxomic classification of the family Erythrobacteraceae.</title>
        <authorList>
            <person name="Xu L."/>
        </authorList>
    </citation>
    <scope>NUCLEOTIDE SEQUENCE [LARGE SCALE GENOMIC DNA]</scope>
    <source>
        <strain evidence="5 6">DSM 17792</strain>
    </source>
</reference>
<keyword evidence="6" id="KW-1185">Reference proteome</keyword>
<dbReference type="AlphaFoldDB" id="A0A844XQD6"/>
<comment type="caution">
    <text evidence="5">The sequence shown here is derived from an EMBL/GenBank/DDBJ whole genome shotgun (WGS) entry which is preliminary data.</text>
</comment>
<name>A0A844XQD6_9SPHN</name>
<evidence type="ECO:0000256" key="2">
    <source>
        <dbReference type="SAM" id="Coils"/>
    </source>
</evidence>
<dbReference type="Gene3D" id="1.25.40.10">
    <property type="entry name" value="Tetratricopeptide repeat domain"/>
    <property type="match status" value="1"/>
</dbReference>
<dbReference type="OrthoDB" id="5523615at2"/>
<dbReference type="Proteomes" id="UP000448199">
    <property type="component" value="Unassembled WGS sequence"/>
</dbReference>
<evidence type="ECO:0000259" key="4">
    <source>
        <dbReference type="Pfam" id="PF07607"/>
    </source>
</evidence>
<feature type="signal peptide" evidence="3">
    <location>
        <begin position="1"/>
        <end position="20"/>
    </location>
</feature>
<feature type="coiled-coil region" evidence="2">
    <location>
        <begin position="246"/>
        <end position="273"/>
    </location>
</feature>
<dbReference type="InterPro" id="IPR011990">
    <property type="entry name" value="TPR-like_helical_dom_sf"/>
</dbReference>
<proteinExistence type="predicted"/>
<accession>A0A844XQD6</accession>
<dbReference type="EMBL" id="WTYC01000002">
    <property type="protein sequence ID" value="MXO47830.1"/>
    <property type="molecule type" value="Genomic_DNA"/>
</dbReference>
<dbReference type="PROSITE" id="PS50005">
    <property type="entry name" value="TPR"/>
    <property type="match status" value="1"/>
</dbReference>
<dbReference type="Pfam" id="PF07607">
    <property type="entry name" value="DUF1570"/>
    <property type="match status" value="1"/>
</dbReference>
<keyword evidence="2" id="KW-0175">Coiled coil</keyword>
<protein>
    <submittedName>
        <fullName evidence="5">DUF1570 domain-containing protein</fullName>
    </submittedName>
</protein>
<sequence length="523" mass="57922">MKLRVAFLAMIAAAASPVQAKWYEASSEHFVIYADDSENDVREFAENLEKYHSAMALVSGRSVVTPSPSNRVTIFVVGSQRDIRKLAGSDSDTIAGFYVPRAGASRAFVQDIRNRSNGYPDFSTIILLHEYAHHFLIGSFRYAMPRWMSEGAAEFFASAGFNKDGSVQIGRPAMHRAGELHHADDVSVHELLDAELYEQRRGKGYDAFYGMSWALYHYLTFSEERSGQLGEYSGLVMRGKSSLEAAHEAFGDIDRLDKEIERYLRQRRMFNIKLPPERISYGPITLRELPEGEAEMMDVRIVSQRGVTREQALELLVDAREVAEKFPGDAGVLTALAEAEYDAGNDDEAIAAADRAIAIDPMRPNAYVQKGYALFRKAEDADDVEAAYAEAMEAFSALNKIENDHPLPLIYYYRSFIERGVRPSENARHALERASQLAPFDQGLALNTAMMFAEEGKIDVARFTLEPLAANPHGGPLAGQAKEYLEALEPVAEGTSWHPSSPELSDAVAAAAELKDGDEAAKD</sequence>
<keyword evidence="3" id="KW-0732">Signal</keyword>
<feature type="repeat" description="TPR" evidence="1">
    <location>
        <begin position="330"/>
        <end position="363"/>
    </location>
</feature>
<evidence type="ECO:0000256" key="1">
    <source>
        <dbReference type="PROSITE-ProRule" id="PRU00339"/>
    </source>
</evidence>
<organism evidence="5 6">
    <name type="scientific">Qipengyuania vulgaris</name>
    <dbReference type="NCBI Taxonomy" id="291985"/>
    <lineage>
        <taxon>Bacteria</taxon>
        <taxon>Pseudomonadati</taxon>
        <taxon>Pseudomonadota</taxon>
        <taxon>Alphaproteobacteria</taxon>
        <taxon>Sphingomonadales</taxon>
        <taxon>Erythrobacteraceae</taxon>
        <taxon>Qipengyuania</taxon>
    </lineage>
</organism>
<evidence type="ECO:0000256" key="3">
    <source>
        <dbReference type="SAM" id="SignalP"/>
    </source>
</evidence>
<feature type="chain" id="PRO_5033000337" evidence="3">
    <location>
        <begin position="21"/>
        <end position="523"/>
    </location>
</feature>
<gene>
    <name evidence="5" type="ORF">GRI69_06135</name>
</gene>
<evidence type="ECO:0000313" key="5">
    <source>
        <dbReference type="EMBL" id="MXO47830.1"/>
    </source>
</evidence>
<dbReference type="InterPro" id="IPR019734">
    <property type="entry name" value="TPR_rpt"/>
</dbReference>
<dbReference type="SUPFAM" id="SSF48452">
    <property type="entry name" value="TPR-like"/>
    <property type="match status" value="1"/>
</dbReference>